<dbReference type="GO" id="GO:0004623">
    <property type="term" value="F:phospholipase A2 activity"/>
    <property type="evidence" value="ECO:0007669"/>
    <property type="project" value="InterPro"/>
</dbReference>
<keyword evidence="3" id="KW-1185">Reference proteome</keyword>
<feature type="region of interest" description="Disordered" evidence="1">
    <location>
        <begin position="204"/>
        <end position="235"/>
    </location>
</feature>
<dbReference type="InterPro" id="IPR015141">
    <property type="entry name" value="PLipase_A2_prok/fun"/>
</dbReference>
<proteinExistence type="predicted"/>
<accession>A0A7K3LY74</accession>
<dbReference type="Gene3D" id="1.20.90.10">
    <property type="entry name" value="Phospholipase A2 domain"/>
    <property type="match status" value="1"/>
</dbReference>
<dbReference type="Pfam" id="PF09056">
    <property type="entry name" value="Phospholip_A2_3"/>
    <property type="match status" value="1"/>
</dbReference>
<comment type="caution">
    <text evidence="2">The sequence shown here is derived from an EMBL/GenBank/DDBJ whole genome shotgun (WGS) entry which is preliminary data.</text>
</comment>
<dbReference type="EMBL" id="WLZY01000001">
    <property type="protein sequence ID" value="NDL55959.1"/>
    <property type="molecule type" value="Genomic_DNA"/>
</dbReference>
<name>A0A7K3LY74_9ACTN</name>
<evidence type="ECO:0000313" key="2">
    <source>
        <dbReference type="EMBL" id="NDL55959.1"/>
    </source>
</evidence>
<dbReference type="Proteomes" id="UP000460435">
    <property type="component" value="Unassembled WGS sequence"/>
</dbReference>
<reference evidence="2 3" key="1">
    <citation type="submission" date="2019-11" db="EMBL/GenBank/DDBJ databases">
        <authorList>
            <person name="Li X.-J."/>
            <person name="Feng X.-M."/>
        </authorList>
    </citation>
    <scope>NUCLEOTIDE SEQUENCE [LARGE SCALE GENOMIC DNA]</scope>
    <source>
        <strain evidence="2 3">XMNu-373</strain>
    </source>
</reference>
<dbReference type="InterPro" id="IPR036444">
    <property type="entry name" value="PLipase_A2_dom_sf"/>
</dbReference>
<dbReference type="AlphaFoldDB" id="A0A7K3LY74"/>
<protein>
    <recommendedName>
        <fullName evidence="4">Phospholipase</fullName>
    </recommendedName>
</protein>
<evidence type="ECO:0000313" key="3">
    <source>
        <dbReference type="Proteomes" id="UP000460435"/>
    </source>
</evidence>
<evidence type="ECO:0008006" key="4">
    <source>
        <dbReference type="Google" id="ProtNLM"/>
    </source>
</evidence>
<sequence length="235" mass="24014">MWARIGWILSAVLVSFVLTGAGQVNRTTAGPEDTAAAAAVVAITGLDDGPGVAEAIPEDFADVMGYRPRTVVTPAGSMRVIQPHGDCSSPAGPTAYDFSFACKAHDYGYDLLRYATAKGAELGPWARVAIDDQFGSDLRDHCDAIGGGAGCRTTAGIGESAVKANSWRQGQGNPGAEDPTPYLVSGVMILLAAAGPSVAARVRQARSREATAAAGAGPPPGNRLRHPASRPGTAT</sequence>
<dbReference type="GO" id="GO:0050482">
    <property type="term" value="P:arachidonate secretion"/>
    <property type="evidence" value="ECO:0007669"/>
    <property type="project" value="InterPro"/>
</dbReference>
<organism evidence="2 3">
    <name type="scientific">Phytoactinopolyspora mesophila</name>
    <dbReference type="NCBI Taxonomy" id="2650750"/>
    <lineage>
        <taxon>Bacteria</taxon>
        <taxon>Bacillati</taxon>
        <taxon>Actinomycetota</taxon>
        <taxon>Actinomycetes</taxon>
        <taxon>Jiangellales</taxon>
        <taxon>Jiangellaceae</taxon>
        <taxon>Phytoactinopolyspora</taxon>
    </lineage>
</organism>
<dbReference type="GO" id="GO:0006644">
    <property type="term" value="P:phospholipid metabolic process"/>
    <property type="evidence" value="ECO:0007669"/>
    <property type="project" value="InterPro"/>
</dbReference>
<gene>
    <name evidence="2" type="ORF">F7O44_02620</name>
</gene>
<evidence type="ECO:0000256" key="1">
    <source>
        <dbReference type="SAM" id="MobiDB-lite"/>
    </source>
</evidence>
<dbReference type="SUPFAM" id="SSF48619">
    <property type="entry name" value="Phospholipase A2, PLA2"/>
    <property type="match status" value="1"/>
</dbReference>